<evidence type="ECO:0000256" key="1">
    <source>
        <dbReference type="SAM" id="MobiDB-lite"/>
    </source>
</evidence>
<evidence type="ECO:0000313" key="4">
    <source>
        <dbReference type="Proteomes" id="UP000010483"/>
    </source>
</evidence>
<keyword evidence="2" id="KW-0812">Transmembrane</keyword>
<keyword evidence="4" id="KW-1185">Reference proteome</keyword>
<feature type="region of interest" description="Disordered" evidence="1">
    <location>
        <begin position="213"/>
        <end position="258"/>
    </location>
</feature>
<keyword evidence="2" id="KW-1133">Transmembrane helix</keyword>
<dbReference type="EMBL" id="CP003940">
    <property type="protein sequence ID" value="AFZ46574.1"/>
    <property type="molecule type" value="Genomic_DNA"/>
</dbReference>
<accession>K9YI86</accession>
<evidence type="ECO:0008006" key="5">
    <source>
        <dbReference type="Google" id="ProtNLM"/>
    </source>
</evidence>
<proteinExistence type="predicted"/>
<evidence type="ECO:0000313" key="3">
    <source>
        <dbReference type="EMBL" id="AFZ46574.1"/>
    </source>
</evidence>
<protein>
    <recommendedName>
        <fullName evidence="5">Lipopolysaccharide assembly protein A domain-containing protein</fullName>
    </recommendedName>
</protein>
<dbReference type="KEGG" id="csn:Cyast_0597"/>
<sequence>MNFKSLILILFLLILVLLLLQNSATIPIIILGSAPINIPLSIILFSAFLGGILSTLIIKFLINLSTPKTNNYSKRNYNIPNEPPPSTDSQYSRKIEEKYHPNYQPRYQDEPIYPPEPEIEPNKSPKVDLNPFEYNQPLGEFYENNEPIQKPAKNFTQEDNLSKKEDDFDDFIEEKVEQEKTIDIPPEKLIDQEEKTIDIPPEKEIIELEESEQEIKPKTRQAAPYSYQPRERTEIIPKSAKIPPRQQPNPRPSQGGIYDATYRVITPAYDVDEDLDNFDNEDEDWDF</sequence>
<dbReference type="Proteomes" id="UP000010483">
    <property type="component" value="Chromosome"/>
</dbReference>
<feature type="transmembrane region" description="Helical" evidence="2">
    <location>
        <begin position="41"/>
        <end position="62"/>
    </location>
</feature>
<organism evidence="3 4">
    <name type="scientific">Cyanobacterium stanieri (strain ATCC 29140 / PCC 7202)</name>
    <dbReference type="NCBI Taxonomy" id="292563"/>
    <lineage>
        <taxon>Bacteria</taxon>
        <taxon>Bacillati</taxon>
        <taxon>Cyanobacteriota</taxon>
        <taxon>Cyanophyceae</taxon>
        <taxon>Oscillatoriophycideae</taxon>
        <taxon>Chroococcales</taxon>
        <taxon>Geminocystaceae</taxon>
        <taxon>Cyanobacterium</taxon>
    </lineage>
</organism>
<name>K9YI86_CYASC</name>
<feature type="region of interest" description="Disordered" evidence="1">
    <location>
        <begin position="176"/>
        <end position="201"/>
    </location>
</feature>
<dbReference type="HOGENOM" id="CLU_965475_0_0_3"/>
<reference evidence="4" key="1">
    <citation type="journal article" date="2013" name="Proc. Natl. Acad. Sci. U.S.A.">
        <title>Improving the coverage of the cyanobacterial phylum using diversity-driven genome sequencing.</title>
        <authorList>
            <person name="Shih P.M."/>
            <person name="Wu D."/>
            <person name="Latifi A."/>
            <person name="Axen S.D."/>
            <person name="Fewer D.P."/>
            <person name="Talla E."/>
            <person name="Calteau A."/>
            <person name="Cai F."/>
            <person name="Tandeau de Marsac N."/>
            <person name="Rippka R."/>
            <person name="Herdman M."/>
            <person name="Sivonen K."/>
            <person name="Coursin T."/>
            <person name="Laurent T."/>
            <person name="Goodwin L."/>
            <person name="Nolan M."/>
            <person name="Davenport K.W."/>
            <person name="Han C.S."/>
            <person name="Rubin E.M."/>
            <person name="Eisen J.A."/>
            <person name="Woyke T."/>
            <person name="Gugger M."/>
            <person name="Kerfeld C.A."/>
        </authorList>
    </citation>
    <scope>NUCLEOTIDE SEQUENCE [LARGE SCALE GENOMIC DNA]</scope>
    <source>
        <strain evidence="4">ATCC 29140 / PCC 7202</strain>
    </source>
</reference>
<dbReference type="BioCyc" id="CSTA292563:G1353-603-MONOMER"/>
<keyword evidence="2" id="KW-0472">Membrane</keyword>
<dbReference type="AlphaFoldDB" id="K9YI86"/>
<dbReference type="STRING" id="292563.Cyast_0597"/>
<gene>
    <name evidence="3" type="ordered locus">Cyast_0597</name>
</gene>
<dbReference type="eggNOG" id="ENOG50337PR">
    <property type="taxonomic scope" value="Bacteria"/>
</dbReference>
<evidence type="ECO:0000256" key="2">
    <source>
        <dbReference type="SAM" id="Phobius"/>
    </source>
</evidence>